<dbReference type="Gene3D" id="3.90.550.10">
    <property type="entry name" value="Spore Coat Polysaccharide Biosynthesis Protein SpsA, Chain A"/>
    <property type="match status" value="1"/>
</dbReference>
<dbReference type="InterPro" id="IPR029044">
    <property type="entry name" value="Nucleotide-diphossugar_trans"/>
</dbReference>
<keyword evidence="2" id="KW-1185">Reference proteome</keyword>
<dbReference type="Pfam" id="PF09837">
    <property type="entry name" value="DUF2064"/>
    <property type="match status" value="1"/>
</dbReference>
<dbReference type="InterPro" id="IPR018641">
    <property type="entry name" value="Trfase_1_rSAM/seldom-assoc"/>
</dbReference>
<protein>
    <submittedName>
        <fullName evidence="1">DUF2064 domain-containing protein</fullName>
    </submittedName>
</protein>
<comment type="caution">
    <text evidence="1">The sequence shown here is derived from an EMBL/GenBank/DDBJ whole genome shotgun (WGS) entry which is preliminary data.</text>
</comment>
<dbReference type="RefSeq" id="WP_358353240.1">
    <property type="nucleotide sequence ID" value="NZ_JBEZFP010000028.1"/>
</dbReference>
<dbReference type="PANTHER" id="PTHR36529">
    <property type="entry name" value="SLL1095 PROTEIN"/>
    <property type="match status" value="1"/>
</dbReference>
<organism evidence="1 2">
    <name type="scientific">Streptodolium elevatio</name>
    <dbReference type="NCBI Taxonomy" id="3157996"/>
    <lineage>
        <taxon>Bacteria</taxon>
        <taxon>Bacillati</taxon>
        <taxon>Actinomycetota</taxon>
        <taxon>Actinomycetes</taxon>
        <taxon>Kitasatosporales</taxon>
        <taxon>Streptomycetaceae</taxon>
        <taxon>Streptodolium</taxon>
    </lineage>
</organism>
<dbReference type="Proteomes" id="UP001551482">
    <property type="component" value="Unassembled WGS sequence"/>
</dbReference>
<accession>A0ABV3DFJ2</accession>
<reference evidence="1 2" key="1">
    <citation type="submission" date="2024-06" db="EMBL/GenBank/DDBJ databases">
        <title>The Natural Products Discovery Center: Release of the First 8490 Sequenced Strains for Exploring Actinobacteria Biosynthetic Diversity.</title>
        <authorList>
            <person name="Kalkreuter E."/>
            <person name="Kautsar S.A."/>
            <person name="Yang D."/>
            <person name="Bader C.D."/>
            <person name="Teijaro C.N."/>
            <person name="Fluegel L."/>
            <person name="Davis C.M."/>
            <person name="Simpson J.R."/>
            <person name="Lauterbach L."/>
            <person name="Steele A.D."/>
            <person name="Gui C."/>
            <person name="Meng S."/>
            <person name="Li G."/>
            <person name="Viehrig K."/>
            <person name="Ye F."/>
            <person name="Su P."/>
            <person name="Kiefer A.F."/>
            <person name="Nichols A."/>
            <person name="Cepeda A.J."/>
            <person name="Yan W."/>
            <person name="Fan B."/>
            <person name="Jiang Y."/>
            <person name="Adhikari A."/>
            <person name="Zheng C.-J."/>
            <person name="Schuster L."/>
            <person name="Cowan T.M."/>
            <person name="Smanski M.J."/>
            <person name="Chevrette M.G."/>
            <person name="De Carvalho L.P.S."/>
            <person name="Shen B."/>
        </authorList>
    </citation>
    <scope>NUCLEOTIDE SEQUENCE [LARGE SCALE GENOMIC DNA]</scope>
    <source>
        <strain evidence="1 2">NPDC048946</strain>
    </source>
</reference>
<gene>
    <name evidence="1" type="ORF">AB0C36_13525</name>
</gene>
<evidence type="ECO:0000313" key="2">
    <source>
        <dbReference type="Proteomes" id="UP001551482"/>
    </source>
</evidence>
<dbReference type="EMBL" id="JBEZFP010000028">
    <property type="protein sequence ID" value="MEU8134521.1"/>
    <property type="molecule type" value="Genomic_DNA"/>
</dbReference>
<proteinExistence type="predicted"/>
<dbReference type="SUPFAM" id="SSF53448">
    <property type="entry name" value="Nucleotide-diphospho-sugar transferases"/>
    <property type="match status" value="1"/>
</dbReference>
<sequence length="223" mass="23437">MSDLPPTLLVIAKSPSPGRVKTRLTPPLTPEQAADIAEAALADTLDAVRLAPARRRVLVLDGRPRAWFPPDVEVVPQCGGGLDERLAAAFAACTGPTLLIGMDTPQVTADLLTVDWTLADAWFGAASDGGFWALGLRDPDPALLLGVPMSVPHTGRVQYERLLAAGLTVRNLPVLNDIDTADDLADVARSAPHTRTARLAFAYDALAARTTRADIPARAGGPA</sequence>
<evidence type="ECO:0000313" key="1">
    <source>
        <dbReference type="EMBL" id="MEU8134521.1"/>
    </source>
</evidence>
<dbReference type="PANTHER" id="PTHR36529:SF1">
    <property type="entry name" value="GLYCOSYLTRANSFERASE"/>
    <property type="match status" value="1"/>
</dbReference>
<name>A0ABV3DFJ2_9ACTN</name>